<dbReference type="GO" id="GO:0016020">
    <property type="term" value="C:membrane"/>
    <property type="evidence" value="ECO:0007669"/>
    <property type="project" value="UniProtKB-SubCell"/>
</dbReference>
<gene>
    <name evidence="10" type="ORF">C0Q70_08914</name>
</gene>
<evidence type="ECO:0000256" key="9">
    <source>
        <dbReference type="SAM" id="SignalP"/>
    </source>
</evidence>
<keyword evidence="5 8" id="KW-0472">Membrane</keyword>
<feature type="compositionally biased region" description="Polar residues" evidence="7">
    <location>
        <begin position="794"/>
        <end position="808"/>
    </location>
</feature>
<feature type="region of interest" description="Disordered" evidence="7">
    <location>
        <begin position="794"/>
        <end position="822"/>
    </location>
</feature>
<evidence type="ECO:0000256" key="4">
    <source>
        <dbReference type="ARBA" id="ARBA00022989"/>
    </source>
</evidence>
<comment type="caution">
    <text evidence="10">The sequence shown here is derived from an EMBL/GenBank/DDBJ whole genome shotgun (WGS) entry which is preliminary data.</text>
</comment>
<feature type="transmembrane region" description="Helical" evidence="8">
    <location>
        <begin position="159"/>
        <end position="181"/>
    </location>
</feature>
<keyword evidence="6" id="KW-0325">Glycoprotein</keyword>
<evidence type="ECO:0000256" key="7">
    <source>
        <dbReference type="SAM" id="MobiDB-lite"/>
    </source>
</evidence>
<feature type="transmembrane region" description="Helical" evidence="8">
    <location>
        <begin position="111"/>
        <end position="135"/>
    </location>
</feature>
<keyword evidence="9" id="KW-0732">Signal</keyword>
<dbReference type="OrthoDB" id="6156643at2759"/>
<feature type="chain" id="PRO_5015518892" evidence="9">
    <location>
        <begin position="24"/>
        <end position="905"/>
    </location>
</feature>
<evidence type="ECO:0000256" key="5">
    <source>
        <dbReference type="ARBA" id="ARBA00023136"/>
    </source>
</evidence>
<keyword evidence="3 8" id="KW-0812">Transmembrane</keyword>
<feature type="transmembrane region" description="Helical" evidence="8">
    <location>
        <begin position="485"/>
        <end position="510"/>
    </location>
</feature>
<dbReference type="PANTHER" id="PTHR22730">
    <property type="entry name" value="PROMININ PROM PROTEIN"/>
    <property type="match status" value="1"/>
</dbReference>
<comment type="similarity">
    <text evidence="2">Belongs to the prominin family.</text>
</comment>
<dbReference type="InterPro" id="IPR008795">
    <property type="entry name" value="Prominin"/>
</dbReference>
<evidence type="ECO:0000256" key="1">
    <source>
        <dbReference type="ARBA" id="ARBA00004141"/>
    </source>
</evidence>
<keyword evidence="4 8" id="KW-1133">Transmembrane helix</keyword>
<evidence type="ECO:0000313" key="11">
    <source>
        <dbReference type="Proteomes" id="UP000245119"/>
    </source>
</evidence>
<evidence type="ECO:0000256" key="3">
    <source>
        <dbReference type="ARBA" id="ARBA00022692"/>
    </source>
</evidence>
<feature type="signal peptide" evidence="9">
    <location>
        <begin position="1"/>
        <end position="23"/>
    </location>
</feature>
<name>A0A2T7P8C7_POMCA</name>
<dbReference type="Proteomes" id="UP000245119">
    <property type="component" value="Linkage Group LG5"/>
</dbReference>
<proteinExistence type="inferred from homology"/>
<sequence>MLPGVRFLLTLAVWSLHWGLVDCISLYTRHESQGLEHVRYENGTVTWGSLYQPVVESKSEVEVSSAWKVTVDFAVAVVDSVQTHSFPYDLLRRVIRNTYTEKEVLGYQTNVVVVTGLGALLAVVILLSLMIYIGFKWRRRGKDALLFHFPPLTPLRGRLLIVFGAVFMAVDLGLLISALAASGHSMKGALQLDDSVSDAMDEVTDYFQQLHEQYNFITVNASHWLIQEVMVPDVGDVGTLVWDTGRGELLPLINTTLAAVSDLDSKVTEALTLLTSLDSGMSAALNSFADDLTMVLTKVYYNLTTAVKDYTCRGCDGSCSGCSPILPKDIFLNVDFRKLPNITSNIAGLKALSQNKVAGSMQSPEYFFTFGIGQAITRKPNVTVARKELTDALLAYAYAWGNATSSIIFPNESSFFFDTLKPKLQEFAKDVEAREIARFTFVLIFCLITLGCMGVTVAAIVIAVSKGMLRKVNPDVEVLQRPQKLLGWCVVIQVLMASALTAMAAAGFYAGANLQTSVCQPAADMQHVQQVVDYPDAIPGHSGYYLSSVLLGNGSDAPLLLSNVLKACSDGSGAYSTLMHNVSAPWLQQDLRDFSQHFRQGDAMFDLMRVDIHDVSLVPPLFSSWIENFTAFTDFNYTQYDTMLTGSVIQADVEKFAANLMVIHNTNFPDGPVDPSKLQLRIAAEQLLAQKDRLMALKTTKDNLAVIFANFTSLVSQIKATVNLTVERLKAAEPSVYANATDAISRGVSEYKNNVYTVLEEAGNQTWEWVNRAGRCSQVSDAYRQVQTSFCDQHSDYQGSTQSVNTRPFQEPPADYEDGSDDDLDDNILALDYHRKSMQSQHRPSLIIQVEPAIDYGEPGQQSQEPVSPTSHLHPLRHREQPYRADIFVTQWPPSDAASYDDMTI</sequence>
<dbReference type="AlphaFoldDB" id="A0A2T7P8C7"/>
<feature type="transmembrane region" description="Helical" evidence="8">
    <location>
        <begin position="439"/>
        <end position="464"/>
    </location>
</feature>
<protein>
    <submittedName>
        <fullName evidence="10">Uncharacterized protein</fullName>
    </submittedName>
</protein>
<evidence type="ECO:0000256" key="2">
    <source>
        <dbReference type="ARBA" id="ARBA00006058"/>
    </source>
</evidence>
<evidence type="ECO:0000313" key="10">
    <source>
        <dbReference type="EMBL" id="PVD29659.1"/>
    </source>
</evidence>
<evidence type="ECO:0000256" key="8">
    <source>
        <dbReference type="SAM" id="Phobius"/>
    </source>
</evidence>
<dbReference type="PANTHER" id="PTHR22730:SF1">
    <property type="entry name" value="PROMININ-LIKE PROTEIN"/>
    <property type="match status" value="1"/>
</dbReference>
<organism evidence="10 11">
    <name type="scientific">Pomacea canaliculata</name>
    <name type="common">Golden apple snail</name>
    <dbReference type="NCBI Taxonomy" id="400727"/>
    <lineage>
        <taxon>Eukaryota</taxon>
        <taxon>Metazoa</taxon>
        <taxon>Spiralia</taxon>
        <taxon>Lophotrochozoa</taxon>
        <taxon>Mollusca</taxon>
        <taxon>Gastropoda</taxon>
        <taxon>Caenogastropoda</taxon>
        <taxon>Architaenioglossa</taxon>
        <taxon>Ampullarioidea</taxon>
        <taxon>Ampullariidae</taxon>
        <taxon>Pomacea</taxon>
    </lineage>
</organism>
<dbReference type="Pfam" id="PF05478">
    <property type="entry name" value="Prominin"/>
    <property type="match status" value="1"/>
</dbReference>
<keyword evidence="11" id="KW-1185">Reference proteome</keyword>
<accession>A0A2T7P8C7</accession>
<comment type="subcellular location">
    <subcellularLocation>
        <location evidence="1">Membrane</location>
        <topology evidence="1">Multi-pass membrane protein</topology>
    </subcellularLocation>
</comment>
<evidence type="ECO:0000256" key="6">
    <source>
        <dbReference type="ARBA" id="ARBA00023180"/>
    </source>
</evidence>
<dbReference type="EMBL" id="PZQS01000005">
    <property type="protein sequence ID" value="PVD29659.1"/>
    <property type="molecule type" value="Genomic_DNA"/>
</dbReference>
<reference evidence="10 11" key="1">
    <citation type="submission" date="2018-04" db="EMBL/GenBank/DDBJ databases">
        <title>The genome of golden apple snail Pomacea canaliculata provides insight into stress tolerance and invasive adaptation.</title>
        <authorList>
            <person name="Liu C."/>
            <person name="Liu B."/>
            <person name="Ren Y."/>
            <person name="Zhang Y."/>
            <person name="Wang H."/>
            <person name="Li S."/>
            <person name="Jiang F."/>
            <person name="Yin L."/>
            <person name="Zhang G."/>
            <person name="Qian W."/>
            <person name="Fan W."/>
        </authorList>
    </citation>
    <scope>NUCLEOTIDE SEQUENCE [LARGE SCALE GENOMIC DNA]</scope>
    <source>
        <strain evidence="10">SZHN2017</strain>
        <tissue evidence="10">Muscle</tissue>
    </source>
</reference>